<dbReference type="GO" id="GO:0006915">
    <property type="term" value="P:apoptotic process"/>
    <property type="evidence" value="ECO:0007669"/>
    <property type="project" value="UniProtKB-KW"/>
</dbReference>
<accession>A0A9D4IMM1</accession>
<dbReference type="SMART" id="SM00208">
    <property type="entry name" value="TNFR"/>
    <property type="match status" value="3"/>
</dbReference>
<dbReference type="InterPro" id="IPR009003">
    <property type="entry name" value="Peptidase_S1_PA"/>
</dbReference>
<evidence type="ECO:0000256" key="2">
    <source>
        <dbReference type="ARBA" id="ARBA00022525"/>
    </source>
</evidence>
<dbReference type="Pfam" id="PF00020">
    <property type="entry name" value="TNFR_c6"/>
    <property type="match status" value="2"/>
</dbReference>
<keyword evidence="2" id="KW-0964">Secreted</keyword>
<dbReference type="InterPro" id="IPR043504">
    <property type="entry name" value="Peptidase_S1_PA_chymotrypsin"/>
</dbReference>
<dbReference type="SUPFAM" id="SSF57586">
    <property type="entry name" value="TNF receptor-like"/>
    <property type="match status" value="2"/>
</dbReference>
<organism evidence="13 14">
    <name type="scientific">Dreissena polymorpha</name>
    <name type="common">Zebra mussel</name>
    <name type="synonym">Mytilus polymorpha</name>
    <dbReference type="NCBI Taxonomy" id="45954"/>
    <lineage>
        <taxon>Eukaryota</taxon>
        <taxon>Metazoa</taxon>
        <taxon>Spiralia</taxon>
        <taxon>Lophotrochozoa</taxon>
        <taxon>Mollusca</taxon>
        <taxon>Bivalvia</taxon>
        <taxon>Autobranchia</taxon>
        <taxon>Heteroconchia</taxon>
        <taxon>Euheterodonta</taxon>
        <taxon>Imparidentia</taxon>
        <taxon>Neoheterodontei</taxon>
        <taxon>Myida</taxon>
        <taxon>Dreissenoidea</taxon>
        <taxon>Dreissenidae</taxon>
        <taxon>Dreissena</taxon>
    </lineage>
</organism>
<feature type="domain" description="TNFR-Cys" evidence="12">
    <location>
        <begin position="58"/>
        <end position="108"/>
    </location>
</feature>
<reference evidence="13" key="2">
    <citation type="submission" date="2020-11" db="EMBL/GenBank/DDBJ databases">
        <authorList>
            <person name="McCartney M.A."/>
            <person name="Auch B."/>
            <person name="Kono T."/>
            <person name="Mallez S."/>
            <person name="Becker A."/>
            <person name="Gohl D.M."/>
            <person name="Silverstein K.A.T."/>
            <person name="Koren S."/>
            <person name="Bechman K.B."/>
            <person name="Herman A."/>
            <person name="Abrahante J.E."/>
            <person name="Garbe J."/>
        </authorList>
    </citation>
    <scope>NUCLEOTIDE SEQUENCE</scope>
    <source>
        <strain evidence="13">Duluth1</strain>
        <tissue evidence="13">Whole animal</tissue>
    </source>
</reference>
<keyword evidence="3" id="KW-0053">Apoptosis</keyword>
<dbReference type="GO" id="GO:0005576">
    <property type="term" value="C:extracellular region"/>
    <property type="evidence" value="ECO:0007669"/>
    <property type="project" value="UniProtKB-SubCell"/>
</dbReference>
<reference evidence="13" key="1">
    <citation type="journal article" date="2019" name="bioRxiv">
        <title>The Genome of the Zebra Mussel, Dreissena polymorpha: A Resource for Invasive Species Research.</title>
        <authorList>
            <person name="McCartney M.A."/>
            <person name="Auch B."/>
            <person name="Kono T."/>
            <person name="Mallez S."/>
            <person name="Zhang Y."/>
            <person name="Obille A."/>
            <person name="Becker A."/>
            <person name="Abrahante J.E."/>
            <person name="Garbe J."/>
            <person name="Badalamenti J.P."/>
            <person name="Herman A."/>
            <person name="Mangelson H."/>
            <person name="Liachko I."/>
            <person name="Sullivan S."/>
            <person name="Sone E.D."/>
            <person name="Koren S."/>
            <person name="Silverstein K.A.T."/>
            <person name="Beckman K.B."/>
            <person name="Gohl D.M."/>
        </authorList>
    </citation>
    <scope>NUCLEOTIDE SEQUENCE</scope>
    <source>
        <strain evidence="13">Duluth1</strain>
        <tissue evidence="13">Whole animal</tissue>
    </source>
</reference>
<keyword evidence="7" id="KW-0325">Glycoprotein</keyword>
<evidence type="ECO:0000256" key="5">
    <source>
        <dbReference type="ARBA" id="ARBA00022737"/>
    </source>
</evidence>
<feature type="region of interest" description="Disordered" evidence="9">
    <location>
        <begin position="249"/>
        <end position="282"/>
    </location>
</feature>
<evidence type="ECO:0000256" key="7">
    <source>
        <dbReference type="ARBA" id="ARBA00023180"/>
    </source>
</evidence>
<dbReference type="InterPro" id="IPR052459">
    <property type="entry name" value="TNFRSF_decoy_receptor"/>
</dbReference>
<dbReference type="PANTHER" id="PTHR23097:SF181">
    <property type="entry name" value="CASPASE-8-LIKE"/>
    <property type="match status" value="1"/>
</dbReference>
<keyword evidence="5" id="KW-0677">Repeat</keyword>
<keyword evidence="4 11" id="KW-0732">Signal</keyword>
<feature type="disulfide bond" evidence="8">
    <location>
        <begin position="59"/>
        <end position="74"/>
    </location>
</feature>
<keyword evidence="10" id="KW-0472">Membrane</keyword>
<dbReference type="Proteomes" id="UP000828390">
    <property type="component" value="Unassembled WGS sequence"/>
</dbReference>
<dbReference type="OrthoDB" id="6161244at2759"/>
<evidence type="ECO:0000313" key="14">
    <source>
        <dbReference type="Proteomes" id="UP000828390"/>
    </source>
</evidence>
<protein>
    <recommendedName>
        <fullName evidence="12">TNFR-Cys domain-containing protein</fullName>
    </recommendedName>
</protein>
<comment type="caution">
    <text evidence="8">Lacks conserved residue(s) required for the propagation of feature annotation.</text>
</comment>
<feature type="repeat" description="TNFR-Cys" evidence="8">
    <location>
        <begin position="150"/>
        <end position="191"/>
    </location>
</feature>
<feature type="disulfide bond" evidence="8">
    <location>
        <begin position="170"/>
        <end position="183"/>
    </location>
</feature>
<keyword evidence="6 8" id="KW-1015">Disulfide bond</keyword>
<evidence type="ECO:0000256" key="10">
    <source>
        <dbReference type="SAM" id="Phobius"/>
    </source>
</evidence>
<comment type="caution">
    <text evidence="13">The sequence shown here is derived from an EMBL/GenBank/DDBJ whole genome shotgun (WGS) entry which is preliminary data.</text>
</comment>
<dbReference type="PROSITE" id="PS50050">
    <property type="entry name" value="TNFR_NGFR_2"/>
    <property type="match status" value="2"/>
</dbReference>
<dbReference type="Gene3D" id="2.40.10.10">
    <property type="entry name" value="Trypsin-like serine proteases"/>
    <property type="match status" value="1"/>
</dbReference>
<evidence type="ECO:0000256" key="3">
    <source>
        <dbReference type="ARBA" id="ARBA00022703"/>
    </source>
</evidence>
<dbReference type="AlphaFoldDB" id="A0A9D4IMM1"/>
<comment type="subcellular location">
    <subcellularLocation>
        <location evidence="1">Secreted</location>
    </subcellularLocation>
</comment>
<evidence type="ECO:0000256" key="6">
    <source>
        <dbReference type="ARBA" id="ARBA00023157"/>
    </source>
</evidence>
<feature type="transmembrane region" description="Helical" evidence="10">
    <location>
        <begin position="215"/>
        <end position="240"/>
    </location>
</feature>
<proteinExistence type="predicted"/>
<keyword evidence="10" id="KW-0812">Transmembrane</keyword>
<dbReference type="Pfam" id="PF13365">
    <property type="entry name" value="Trypsin_2"/>
    <property type="match status" value="1"/>
</dbReference>
<keyword evidence="10" id="KW-1133">Transmembrane helix</keyword>
<evidence type="ECO:0000256" key="8">
    <source>
        <dbReference type="PROSITE-ProRule" id="PRU00206"/>
    </source>
</evidence>
<evidence type="ECO:0000259" key="12">
    <source>
        <dbReference type="PROSITE" id="PS50050"/>
    </source>
</evidence>
<evidence type="ECO:0000256" key="9">
    <source>
        <dbReference type="SAM" id="MobiDB-lite"/>
    </source>
</evidence>
<feature type="chain" id="PRO_5039279300" description="TNFR-Cys domain-containing protein" evidence="11">
    <location>
        <begin position="21"/>
        <end position="588"/>
    </location>
</feature>
<keyword evidence="14" id="KW-1185">Reference proteome</keyword>
<evidence type="ECO:0000256" key="4">
    <source>
        <dbReference type="ARBA" id="ARBA00022729"/>
    </source>
</evidence>
<dbReference type="PROSITE" id="PS00652">
    <property type="entry name" value="TNFR_NGFR_1"/>
    <property type="match status" value="1"/>
</dbReference>
<feature type="repeat" description="TNFR-Cys" evidence="8">
    <location>
        <begin position="58"/>
        <end position="108"/>
    </location>
</feature>
<feature type="domain" description="TNFR-Cys" evidence="12">
    <location>
        <begin position="150"/>
        <end position="191"/>
    </location>
</feature>
<evidence type="ECO:0000256" key="11">
    <source>
        <dbReference type="SAM" id="SignalP"/>
    </source>
</evidence>
<dbReference type="InterPro" id="IPR001368">
    <property type="entry name" value="TNFR/NGFR_Cys_rich_reg"/>
</dbReference>
<gene>
    <name evidence="13" type="ORF">DPMN_179902</name>
</gene>
<feature type="disulfide bond" evidence="8">
    <location>
        <begin position="173"/>
        <end position="191"/>
    </location>
</feature>
<evidence type="ECO:0000313" key="13">
    <source>
        <dbReference type="EMBL" id="KAH3778444.1"/>
    </source>
</evidence>
<dbReference type="PANTHER" id="PTHR23097">
    <property type="entry name" value="TUMOR NECROSIS FACTOR RECEPTOR SUPERFAMILY MEMBER"/>
    <property type="match status" value="1"/>
</dbReference>
<dbReference type="SUPFAM" id="SSF50494">
    <property type="entry name" value="Trypsin-like serine proteases"/>
    <property type="match status" value="1"/>
</dbReference>
<evidence type="ECO:0000256" key="1">
    <source>
        <dbReference type="ARBA" id="ARBA00004613"/>
    </source>
</evidence>
<feature type="compositionally biased region" description="Basic and acidic residues" evidence="9">
    <location>
        <begin position="263"/>
        <end position="277"/>
    </location>
</feature>
<name>A0A9D4IMM1_DREPO</name>
<dbReference type="Gene3D" id="2.10.50.10">
    <property type="entry name" value="Tumor Necrosis Factor Receptor, subunit A, domain 2"/>
    <property type="match status" value="2"/>
</dbReference>
<dbReference type="EMBL" id="JAIWYP010000009">
    <property type="protein sequence ID" value="KAH3778444.1"/>
    <property type="molecule type" value="Genomic_DNA"/>
</dbReference>
<sequence>MKIKECVLLALCAIVNCVNGLPANTYRTEKGLICYLCPPGKFFVRDCSLDYEIAICSLCPNGYYIAISSVAERCQPCSSVCPNTNYESPDDQPEIITVNCTSATDIQCECKPGFWRESGLHGMCRRAKLCEEGRGVKALATGNSDTVCEHCEPGQTFSNMSSANEKCRPCTKCDALMYVGRVCLPNRDTECILLSTIITTKTTTSLKTHGAQKTLHLGIGLGFGTFVFAGIVIVGVWCRVRRKRKHAYRSSSKDQLSSSKRTHSSESDLDSTSKDDGFNENLSKSSALRESDHCISGPSGDRGILKKEKDNTLSQCMMDIYRDKMLSVGAIVRSNEVVGTGFRVEKQCIVTALHVVMEIIDPRKCGEHNFSKLKEASIVFSDNPFDPSARHYNFSAESFYFYEDLDVAILEIPHPDGMLPKKLTLRKEPVDLVDTVSLIGYGHPGNSNKHFENSCQILYSNSHEINYVHTVFRKNIDKFRTGLLPGYDSSMVERGYQGHDSPHLILMHCFMEHGASGSPILACVNPSEGIVEVVGVLTRGFPEFNFCLDKRHKYYLPDNCRFEAGPRMTSIYERMTSQSNEIMADLFG</sequence>
<feature type="signal peptide" evidence="11">
    <location>
        <begin position="1"/>
        <end position="20"/>
    </location>
</feature>